<keyword evidence="1" id="KW-0805">Transcription regulation</keyword>
<organism evidence="5 6">
    <name type="scientific">Brochothrix campestris FSL F6-1037</name>
    <dbReference type="NCBI Taxonomy" id="1265861"/>
    <lineage>
        <taxon>Bacteria</taxon>
        <taxon>Bacillati</taxon>
        <taxon>Bacillota</taxon>
        <taxon>Bacilli</taxon>
        <taxon>Bacillales</taxon>
        <taxon>Listeriaceae</taxon>
        <taxon>Brochothrix</taxon>
    </lineage>
</organism>
<protein>
    <submittedName>
        <fullName evidence="5">HTH-type transcriptional regulator</fullName>
    </submittedName>
</protein>
<evidence type="ECO:0000313" key="5">
    <source>
        <dbReference type="EMBL" id="EUJ42100.1"/>
    </source>
</evidence>
<evidence type="ECO:0000256" key="3">
    <source>
        <dbReference type="ARBA" id="ARBA00023163"/>
    </source>
</evidence>
<sequence length="111" mass="12857">MFLNEFDATMQHIQGKWKIMILYELHEQGVVRFNQLQRYIDAISSKTLTNQLKELEEMGVITRVVFPVVPPHVEYSLTAKGESLIPVLDLICEWGLAQVEPQLLDRTLCQE</sequence>
<keyword evidence="3" id="KW-0804">Transcription</keyword>
<keyword evidence="6" id="KW-1185">Reference proteome</keyword>
<evidence type="ECO:0000259" key="4">
    <source>
        <dbReference type="PROSITE" id="PS51118"/>
    </source>
</evidence>
<proteinExistence type="predicted"/>
<evidence type="ECO:0000256" key="2">
    <source>
        <dbReference type="ARBA" id="ARBA00023125"/>
    </source>
</evidence>
<dbReference type="InterPro" id="IPR036388">
    <property type="entry name" value="WH-like_DNA-bd_sf"/>
</dbReference>
<dbReference type="Pfam" id="PF01638">
    <property type="entry name" value="HxlR"/>
    <property type="match status" value="1"/>
</dbReference>
<evidence type="ECO:0000256" key="1">
    <source>
        <dbReference type="ARBA" id="ARBA00023015"/>
    </source>
</evidence>
<name>W7CZA0_9LIST</name>
<dbReference type="RefSeq" id="WP_035312849.1">
    <property type="nucleotide sequence ID" value="NZ_AODH01000002.1"/>
</dbReference>
<dbReference type="PATRIC" id="fig|1265861.3.peg.132"/>
<feature type="domain" description="HTH hxlR-type" evidence="4">
    <location>
        <begin position="4"/>
        <end position="103"/>
    </location>
</feature>
<evidence type="ECO:0000313" key="6">
    <source>
        <dbReference type="Proteomes" id="UP000019243"/>
    </source>
</evidence>
<dbReference type="PANTHER" id="PTHR33204">
    <property type="entry name" value="TRANSCRIPTIONAL REGULATOR, MARR FAMILY"/>
    <property type="match status" value="1"/>
</dbReference>
<dbReference type="EMBL" id="AODH01000002">
    <property type="protein sequence ID" value="EUJ42100.1"/>
    <property type="molecule type" value="Genomic_DNA"/>
</dbReference>
<keyword evidence="2" id="KW-0238">DNA-binding</keyword>
<dbReference type="InterPro" id="IPR002577">
    <property type="entry name" value="HTH_HxlR"/>
</dbReference>
<dbReference type="AlphaFoldDB" id="W7CZA0"/>
<dbReference type="Proteomes" id="UP000019243">
    <property type="component" value="Unassembled WGS sequence"/>
</dbReference>
<reference evidence="5 6" key="1">
    <citation type="submission" date="2012-12" db="EMBL/GenBank/DDBJ databases">
        <title>Novel taxa of Listeriaceae from agricultural environments in the United States.</title>
        <authorList>
            <person name="den Bakker H.C."/>
            <person name="Allred A."/>
            <person name="Warchocki S."/>
            <person name="Wright E.M."/>
            <person name="Burrell A."/>
            <person name="Nightingale K.K."/>
            <person name="Kephart D."/>
            <person name="Wiedmann M."/>
        </authorList>
    </citation>
    <scope>NUCLEOTIDE SEQUENCE [LARGE SCALE GENOMIC DNA]</scope>
    <source>
        <strain evidence="5 6">FSL F6-1037</strain>
    </source>
</reference>
<dbReference type="PROSITE" id="PS51118">
    <property type="entry name" value="HTH_HXLR"/>
    <property type="match status" value="1"/>
</dbReference>
<dbReference type="GO" id="GO:0003677">
    <property type="term" value="F:DNA binding"/>
    <property type="evidence" value="ECO:0007669"/>
    <property type="project" value="UniProtKB-KW"/>
</dbReference>
<dbReference type="InterPro" id="IPR036390">
    <property type="entry name" value="WH_DNA-bd_sf"/>
</dbReference>
<dbReference type="OrthoDB" id="9791143at2"/>
<comment type="caution">
    <text evidence="5">The sequence shown here is derived from an EMBL/GenBank/DDBJ whole genome shotgun (WGS) entry which is preliminary data.</text>
</comment>
<dbReference type="SUPFAM" id="SSF46785">
    <property type="entry name" value="Winged helix' DNA-binding domain"/>
    <property type="match status" value="1"/>
</dbReference>
<dbReference type="STRING" id="1265861.BCAMP_00680"/>
<dbReference type="Gene3D" id="1.10.10.10">
    <property type="entry name" value="Winged helix-like DNA-binding domain superfamily/Winged helix DNA-binding domain"/>
    <property type="match status" value="1"/>
</dbReference>
<dbReference type="PANTHER" id="PTHR33204:SF29">
    <property type="entry name" value="TRANSCRIPTIONAL REGULATOR"/>
    <property type="match status" value="1"/>
</dbReference>
<gene>
    <name evidence="5" type="ORF">BCAMP_00680</name>
</gene>
<accession>W7CZA0</accession>